<evidence type="ECO:0000313" key="1">
    <source>
        <dbReference type="EMBL" id="MPM37659.1"/>
    </source>
</evidence>
<comment type="caution">
    <text evidence="1">The sequence shown here is derived from an EMBL/GenBank/DDBJ whole genome shotgun (WGS) entry which is preliminary data.</text>
</comment>
<name>A0A644ZAD8_9ZZZZ</name>
<proteinExistence type="predicted"/>
<accession>A0A644ZAD8</accession>
<organism evidence="1">
    <name type="scientific">bioreactor metagenome</name>
    <dbReference type="NCBI Taxonomy" id="1076179"/>
    <lineage>
        <taxon>unclassified sequences</taxon>
        <taxon>metagenomes</taxon>
        <taxon>ecological metagenomes</taxon>
    </lineage>
</organism>
<protein>
    <submittedName>
        <fullName evidence="1">Uncharacterized protein</fullName>
    </submittedName>
</protein>
<sequence length="42" mass="4673">MLLLVANGQPPDMGLSVFTQQAEAIVIPGEPIMQCDRRDRYV</sequence>
<gene>
    <name evidence="1" type="ORF">SDC9_84278</name>
</gene>
<dbReference type="EMBL" id="VSSQ01008023">
    <property type="protein sequence ID" value="MPM37659.1"/>
    <property type="molecule type" value="Genomic_DNA"/>
</dbReference>
<dbReference type="AlphaFoldDB" id="A0A644ZAD8"/>
<reference evidence="1" key="1">
    <citation type="submission" date="2019-08" db="EMBL/GenBank/DDBJ databases">
        <authorList>
            <person name="Kucharzyk K."/>
            <person name="Murdoch R.W."/>
            <person name="Higgins S."/>
            <person name="Loffler F."/>
        </authorList>
    </citation>
    <scope>NUCLEOTIDE SEQUENCE</scope>
</reference>